<dbReference type="NCBIfam" id="NF009910">
    <property type="entry name" value="PRK13370.1-4"/>
    <property type="match status" value="1"/>
</dbReference>
<proteinExistence type="inferred from homology"/>
<accession>A0A1I2JJL6</accession>
<evidence type="ECO:0000313" key="13">
    <source>
        <dbReference type="Proteomes" id="UP000198589"/>
    </source>
</evidence>
<feature type="active site" description="Proton acceptor" evidence="10">
    <location>
        <position position="179"/>
    </location>
</feature>
<comment type="similarity">
    <text evidence="4 10">Belongs to the LigB/MhpB extradiol dioxygenase family.</text>
</comment>
<evidence type="ECO:0000256" key="9">
    <source>
        <dbReference type="ARBA" id="ARBA00023004"/>
    </source>
</evidence>
<reference evidence="13" key="1">
    <citation type="submission" date="2016-10" db="EMBL/GenBank/DDBJ databases">
        <authorList>
            <person name="Varghese N."/>
            <person name="Submissions S."/>
        </authorList>
    </citation>
    <scope>NUCLEOTIDE SEQUENCE [LARGE SCALE GENOMIC DNA]</scope>
    <source>
        <strain evidence="13">DSM 46838</strain>
    </source>
</reference>
<comment type="catalytic activity">
    <reaction evidence="1 10">
        <text>(2E)-3-(2,3-dihydroxyphenyl)prop-2-enoate + O2 = (2Z,4E,7E)-2-hydroxy-6-oxonona-2,4,7-trienedioate + H(+)</text>
        <dbReference type="Rhea" id="RHEA:25054"/>
        <dbReference type="ChEBI" id="CHEBI:15378"/>
        <dbReference type="ChEBI" id="CHEBI:15379"/>
        <dbReference type="ChEBI" id="CHEBI:58642"/>
        <dbReference type="ChEBI" id="CHEBI:66888"/>
        <dbReference type="EC" id="1.13.11.16"/>
    </reaction>
</comment>
<dbReference type="OrthoDB" id="8673673at2"/>
<feature type="active site" description="Proton donor" evidence="10">
    <location>
        <position position="115"/>
    </location>
</feature>
<dbReference type="EMBL" id="FOND01000016">
    <property type="protein sequence ID" value="SFF54784.1"/>
    <property type="molecule type" value="Genomic_DNA"/>
</dbReference>
<dbReference type="GO" id="GO:0008198">
    <property type="term" value="F:ferrous iron binding"/>
    <property type="evidence" value="ECO:0007669"/>
    <property type="project" value="InterPro"/>
</dbReference>
<gene>
    <name evidence="10" type="primary">mhpB</name>
    <name evidence="12" type="ORF">SAMN05216574_116104</name>
</gene>
<evidence type="ECO:0000256" key="3">
    <source>
        <dbReference type="ARBA" id="ARBA00005207"/>
    </source>
</evidence>
<evidence type="ECO:0000256" key="2">
    <source>
        <dbReference type="ARBA" id="ARBA00001843"/>
    </source>
</evidence>
<evidence type="ECO:0000256" key="8">
    <source>
        <dbReference type="ARBA" id="ARBA00023002"/>
    </source>
</evidence>
<keyword evidence="7 10" id="KW-0223">Dioxygenase</keyword>
<dbReference type="HAMAP" id="MF_01653">
    <property type="entry name" value="MhpB"/>
    <property type="match status" value="1"/>
</dbReference>
<dbReference type="GO" id="GO:0019380">
    <property type="term" value="P:3-phenylpropionate catabolic process"/>
    <property type="evidence" value="ECO:0007669"/>
    <property type="project" value="UniProtKB-UniRule"/>
</dbReference>
<organism evidence="12 13">
    <name type="scientific">Blastococcus tunisiensis</name>
    <dbReference type="NCBI Taxonomy" id="1798228"/>
    <lineage>
        <taxon>Bacteria</taxon>
        <taxon>Bacillati</taxon>
        <taxon>Actinomycetota</taxon>
        <taxon>Actinomycetes</taxon>
        <taxon>Geodermatophilales</taxon>
        <taxon>Geodermatophilaceae</taxon>
        <taxon>Blastococcus</taxon>
    </lineage>
</organism>
<keyword evidence="8 10" id="KW-0560">Oxidoreductase</keyword>
<comment type="catalytic activity">
    <reaction evidence="2 10">
        <text>3-(2,3-dihydroxyphenyl)propanoate + O2 = (2Z,4E)-2-hydroxy-6-oxonona-2,4-dienedioate + H(+)</text>
        <dbReference type="Rhea" id="RHEA:23840"/>
        <dbReference type="ChEBI" id="CHEBI:15378"/>
        <dbReference type="ChEBI" id="CHEBI:15379"/>
        <dbReference type="ChEBI" id="CHEBI:46951"/>
        <dbReference type="ChEBI" id="CHEBI:66887"/>
        <dbReference type="EC" id="1.13.11.16"/>
    </reaction>
</comment>
<comment type="subunit">
    <text evidence="5 10">Homotetramer.</text>
</comment>
<evidence type="ECO:0000256" key="1">
    <source>
        <dbReference type="ARBA" id="ARBA00001748"/>
    </source>
</evidence>
<evidence type="ECO:0000256" key="6">
    <source>
        <dbReference type="ARBA" id="ARBA00022797"/>
    </source>
</evidence>
<feature type="domain" description="Extradiol ring-cleavage dioxygenase class III enzyme subunit B" evidence="11">
    <location>
        <begin position="6"/>
        <end position="304"/>
    </location>
</feature>
<keyword evidence="13" id="KW-1185">Reference proteome</keyword>
<evidence type="ECO:0000256" key="7">
    <source>
        <dbReference type="ARBA" id="ARBA00022964"/>
    </source>
</evidence>
<keyword evidence="9 10" id="KW-0408">Iron</keyword>
<sequence length="321" mass="34606">MSVALCTTSHSPLIGLNDPDPAVRTEVDRVLGSARDFVQDFDPELVVIFGPDHYNGFLYEMMPSFCVGAAATSVGDYGLPKGPLHVDRGAAYDITRSALSAGVDVAMSEDMQVDHGFVQPLLFLFESISSVPVVPIFINCVAEPLGPAIRSRRLGQAVGRAIGAMDRRVLVVGSGGLSHDPPVPRLQEAPDEVVERLIRGRNPSPEQRATREGRTVAAAAEFAHGSQAYRALNPEWDALVLDSLVRGNFGTVDEQPNEWFVEEGGHSAHEVRTWIAAYAALAEQGPYTVRSSFYRAIPEWFAGFATTTASSNPPPTSSESK</sequence>
<evidence type="ECO:0000313" key="12">
    <source>
        <dbReference type="EMBL" id="SFF54784.1"/>
    </source>
</evidence>
<dbReference type="InterPro" id="IPR023789">
    <property type="entry name" value="DHPP/DHXA_dioxygenase"/>
</dbReference>
<comment type="function">
    <text evidence="10">Catalyzes the non-heme iron(II)-dependent oxidative cleavage of 2,3-dihydroxyphenylpropionic acid and 2,3-dihydroxicinnamic acid into 2-hydroxy-6-ketononadienedioate and 2-hydroxy-6-ketononatrienedioate, respectively.</text>
</comment>
<protein>
    <recommendedName>
        <fullName evidence="10">2,3-dihydroxyphenylpropionate/2,3-dihydroxicinnamic acid 1,2-dioxygenase</fullName>
        <ecNumber evidence="10">1.13.11.16</ecNumber>
    </recommendedName>
    <alternativeName>
        <fullName evidence="10">3-carboxyethylcatechol 2,3-dioxygenase</fullName>
    </alternativeName>
</protein>
<comment type="pathway">
    <text evidence="3 10">Aromatic compound metabolism; 3-phenylpropanoate degradation.</text>
</comment>
<dbReference type="STRING" id="1798228.SAMN05216574_116104"/>
<dbReference type="Pfam" id="PF02900">
    <property type="entry name" value="LigB"/>
    <property type="match status" value="1"/>
</dbReference>
<dbReference type="RefSeq" id="WP_092202028.1">
    <property type="nucleotide sequence ID" value="NZ_FOND01000016.1"/>
</dbReference>
<dbReference type="Gene3D" id="3.40.830.10">
    <property type="entry name" value="LigB-like"/>
    <property type="match status" value="1"/>
</dbReference>
<dbReference type="Proteomes" id="UP000198589">
    <property type="component" value="Unassembled WGS sequence"/>
</dbReference>
<dbReference type="AlphaFoldDB" id="A0A1I2JJL6"/>
<evidence type="ECO:0000256" key="5">
    <source>
        <dbReference type="ARBA" id="ARBA00011881"/>
    </source>
</evidence>
<dbReference type="InterPro" id="IPR004183">
    <property type="entry name" value="Xdiol_dOase_suB"/>
</dbReference>
<comment type="cofactor">
    <cofactor evidence="10">
        <name>Fe(2+)</name>
        <dbReference type="ChEBI" id="CHEBI:29033"/>
    </cofactor>
</comment>
<evidence type="ECO:0000259" key="11">
    <source>
        <dbReference type="Pfam" id="PF02900"/>
    </source>
</evidence>
<dbReference type="SUPFAM" id="SSF53213">
    <property type="entry name" value="LigB-like"/>
    <property type="match status" value="1"/>
</dbReference>
<keyword evidence="6 10" id="KW-0058">Aromatic hydrocarbons catabolism</keyword>
<evidence type="ECO:0000256" key="4">
    <source>
        <dbReference type="ARBA" id="ARBA00007030"/>
    </source>
</evidence>
<dbReference type="UniPathway" id="UPA00714"/>
<dbReference type="EC" id="1.13.11.16" evidence="10"/>
<name>A0A1I2JJL6_9ACTN</name>
<dbReference type="GO" id="GO:0047070">
    <property type="term" value="F:3-carboxyethylcatechol 2,3-dioxygenase activity"/>
    <property type="evidence" value="ECO:0007669"/>
    <property type="project" value="UniProtKB-UniRule"/>
</dbReference>
<evidence type="ECO:0000256" key="10">
    <source>
        <dbReference type="HAMAP-Rule" id="MF_01653"/>
    </source>
</evidence>